<dbReference type="EMBL" id="LWCA01001359">
    <property type="protein sequence ID" value="OAF65290.1"/>
    <property type="molecule type" value="Genomic_DNA"/>
</dbReference>
<dbReference type="OrthoDB" id="4447at2759"/>
<keyword evidence="2" id="KW-1185">Reference proteome</keyword>
<reference evidence="1 2" key="1">
    <citation type="submission" date="2016-04" db="EMBL/GenBank/DDBJ databases">
        <title>The genome of Intoshia linei affirms orthonectids as highly simplified spiralians.</title>
        <authorList>
            <person name="Mikhailov K.V."/>
            <person name="Slusarev G.S."/>
            <person name="Nikitin M.A."/>
            <person name="Logacheva M.D."/>
            <person name="Penin A."/>
            <person name="Aleoshin V."/>
            <person name="Panchin Y.V."/>
        </authorList>
    </citation>
    <scope>NUCLEOTIDE SEQUENCE [LARGE SCALE GENOMIC DNA]</scope>
    <source>
        <strain evidence="1">Intl2013</strain>
        <tissue evidence="1">Whole animal</tissue>
    </source>
</reference>
<dbReference type="GO" id="GO:1990756">
    <property type="term" value="F:ubiquitin-like ligase-substrate adaptor activity"/>
    <property type="evidence" value="ECO:0007669"/>
    <property type="project" value="TreeGrafter"/>
</dbReference>
<evidence type="ECO:0000313" key="2">
    <source>
        <dbReference type="Proteomes" id="UP000078046"/>
    </source>
</evidence>
<sequence length="434" mass="50964">MDECQLSNDILCQIVKKYIFGNPFSTFPPINKSWLKAFKKITKLISLKTLQHLGILSSFKCKDIYFHNSLLQFCTTPICLRYLESLLLDKNNIYVFGGKPPSLDYTSYNDFYVFSLETKKTKRIMNVKGIPPSPRRGALMLKNKDEIIFYGGSLAKATINCNMMLFQNDLYSFNLKSYTWSQIHHNQQILLLNPSGTIINDYLILYGLSTLTKSFQISMFSLSLRKWKCIHVPTCKDIEDFFFYNHDWLAFNKTHHFNTPMIELDNDYTLLIMDRSSLLKNGAFLIPHKHIDYMFNNQIDNILDYFIRITVDNSVMEWPHLEYYTNPNTCQTSKDVKQISLSQVVKIDDNLFQFARNGAEGQQILYIYCIKNLIGQYKINLLRYMNICTVSLDLYFNLFVCRNHFIFNSKCCDQKECKNPDKCIFAIIRLYNLF</sequence>
<organism evidence="1 2">
    <name type="scientific">Intoshia linei</name>
    <dbReference type="NCBI Taxonomy" id="1819745"/>
    <lineage>
        <taxon>Eukaryota</taxon>
        <taxon>Metazoa</taxon>
        <taxon>Spiralia</taxon>
        <taxon>Lophotrochozoa</taxon>
        <taxon>Mesozoa</taxon>
        <taxon>Orthonectida</taxon>
        <taxon>Rhopaluridae</taxon>
        <taxon>Intoshia</taxon>
    </lineage>
</organism>
<proteinExistence type="predicted"/>
<name>A0A177ATY1_9BILA</name>
<comment type="caution">
    <text evidence="1">The sequence shown here is derived from an EMBL/GenBank/DDBJ whole genome shotgun (WGS) entry which is preliminary data.</text>
</comment>
<dbReference type="InterPro" id="IPR052821">
    <property type="entry name" value="F-box_only_SRC"/>
</dbReference>
<dbReference type="PANTHER" id="PTHR46432:SF1">
    <property type="entry name" value="F-BOX ONLY PROTEIN 42"/>
    <property type="match status" value="1"/>
</dbReference>
<evidence type="ECO:0000313" key="1">
    <source>
        <dbReference type="EMBL" id="OAF65290.1"/>
    </source>
</evidence>
<gene>
    <name evidence="1" type="ORF">A3Q56_06998</name>
</gene>
<dbReference type="SUPFAM" id="SSF117281">
    <property type="entry name" value="Kelch motif"/>
    <property type="match status" value="1"/>
</dbReference>
<accession>A0A177ATY1</accession>
<dbReference type="GO" id="GO:0019005">
    <property type="term" value="C:SCF ubiquitin ligase complex"/>
    <property type="evidence" value="ECO:0007669"/>
    <property type="project" value="TreeGrafter"/>
</dbReference>
<protein>
    <submittedName>
        <fullName evidence="1">Uncharacterized protein</fullName>
    </submittedName>
</protein>
<dbReference type="PANTHER" id="PTHR46432">
    <property type="entry name" value="F-BOX ONLY PROTEIN 42"/>
    <property type="match status" value="1"/>
</dbReference>
<dbReference type="Proteomes" id="UP000078046">
    <property type="component" value="Unassembled WGS sequence"/>
</dbReference>
<dbReference type="Gene3D" id="2.120.10.80">
    <property type="entry name" value="Kelch-type beta propeller"/>
    <property type="match status" value="1"/>
</dbReference>
<dbReference type="InterPro" id="IPR015915">
    <property type="entry name" value="Kelch-typ_b-propeller"/>
</dbReference>
<dbReference type="AlphaFoldDB" id="A0A177ATY1"/>
<dbReference type="Pfam" id="PF24681">
    <property type="entry name" value="Kelch_KLHDC2_KLHL20_DRC7"/>
    <property type="match status" value="1"/>
</dbReference>